<protein>
    <submittedName>
        <fullName evidence="1">Calcium-transporting ATPase 3 endoplasmic reticulum-type</fullName>
    </submittedName>
</protein>
<dbReference type="AlphaFoldDB" id="A0A2P2M3L0"/>
<dbReference type="EMBL" id="GGEC01044303">
    <property type="protein sequence ID" value="MBX24787.1"/>
    <property type="molecule type" value="Transcribed_RNA"/>
</dbReference>
<evidence type="ECO:0000313" key="1">
    <source>
        <dbReference type="EMBL" id="MBX24792.1"/>
    </source>
</evidence>
<name>A0A2P2M3L0_RHIMU</name>
<reference evidence="1" key="1">
    <citation type="submission" date="2018-02" db="EMBL/GenBank/DDBJ databases">
        <title>Rhizophora mucronata_Transcriptome.</title>
        <authorList>
            <person name="Meera S.P."/>
            <person name="Sreeshan A."/>
            <person name="Augustine A."/>
        </authorList>
    </citation>
    <scope>NUCLEOTIDE SEQUENCE</scope>
    <source>
        <tissue evidence="1">Leaf</tissue>
    </source>
</reference>
<organism evidence="1">
    <name type="scientific">Rhizophora mucronata</name>
    <name type="common">Asiatic mangrove</name>
    <dbReference type="NCBI Taxonomy" id="61149"/>
    <lineage>
        <taxon>Eukaryota</taxon>
        <taxon>Viridiplantae</taxon>
        <taxon>Streptophyta</taxon>
        <taxon>Embryophyta</taxon>
        <taxon>Tracheophyta</taxon>
        <taxon>Spermatophyta</taxon>
        <taxon>Magnoliopsida</taxon>
        <taxon>eudicotyledons</taxon>
        <taxon>Gunneridae</taxon>
        <taxon>Pentapetalae</taxon>
        <taxon>rosids</taxon>
        <taxon>fabids</taxon>
        <taxon>Malpighiales</taxon>
        <taxon>Rhizophoraceae</taxon>
        <taxon>Rhizophora</taxon>
    </lineage>
</organism>
<sequence>MDCSTQEPTMRRVMKVTNVYNPYQYTYPCNNLSQKGTKFIQLLFQWCCFIICSQHEISYAPHGSVSANSNNNSSCPARDDHGTREKNICLILVYSICCYGGLELFFHRAALTSKNRLINS</sequence>
<accession>A0A2P2M3L0</accession>
<proteinExistence type="predicted"/>
<dbReference type="EMBL" id="GGEC01044308">
    <property type="protein sequence ID" value="MBX24792.1"/>
    <property type="molecule type" value="Transcribed_RNA"/>
</dbReference>